<dbReference type="InterPro" id="IPR027417">
    <property type="entry name" value="P-loop_NTPase"/>
</dbReference>
<comment type="caution">
    <text evidence="2">The sequence shown here is derived from an EMBL/GenBank/DDBJ whole genome shotgun (WGS) entry which is preliminary data.</text>
</comment>
<name>A0A8J4H813_9PROT</name>
<protein>
    <submittedName>
        <fullName evidence="2">Molybdopterin-guanine dinucleotide biosynthesis protein B</fullName>
    </submittedName>
</protein>
<feature type="domain" description="Molybdopterin-guanine dinucleotide biosynthesis protein B (MobB)" evidence="1">
    <location>
        <begin position="4"/>
        <end position="134"/>
    </location>
</feature>
<dbReference type="PANTHER" id="PTHR40072">
    <property type="entry name" value="MOLYBDOPTERIN-GUANINE DINUCLEOTIDE BIOSYNTHESIS ADAPTER PROTEIN-RELATED"/>
    <property type="match status" value="1"/>
</dbReference>
<dbReference type="PANTHER" id="PTHR40072:SF1">
    <property type="entry name" value="MOLYBDOPTERIN-GUANINE DINUCLEOTIDE BIOSYNTHESIS ADAPTER PROTEIN"/>
    <property type="match status" value="1"/>
</dbReference>
<dbReference type="Pfam" id="PF03205">
    <property type="entry name" value="MobB"/>
    <property type="match status" value="1"/>
</dbReference>
<accession>A0A8J4H813</accession>
<dbReference type="EMBL" id="DTQM01000053">
    <property type="protein sequence ID" value="HGC42129.1"/>
    <property type="molecule type" value="Genomic_DNA"/>
</dbReference>
<proteinExistence type="predicted"/>
<organism evidence="2">
    <name type="scientific">Acidicaldus sp</name>
    <dbReference type="NCBI Taxonomy" id="1872105"/>
    <lineage>
        <taxon>Bacteria</taxon>
        <taxon>Pseudomonadati</taxon>
        <taxon>Pseudomonadota</taxon>
        <taxon>Alphaproteobacteria</taxon>
        <taxon>Acetobacterales</taxon>
        <taxon>Acetobacteraceae</taxon>
        <taxon>Acidicaldus</taxon>
    </lineage>
</organism>
<dbReference type="InterPro" id="IPR052539">
    <property type="entry name" value="MGD_biosynthesis_adapter"/>
</dbReference>
<dbReference type="NCBIfam" id="TIGR00176">
    <property type="entry name" value="mobB"/>
    <property type="match status" value="1"/>
</dbReference>
<evidence type="ECO:0000259" key="1">
    <source>
        <dbReference type="Pfam" id="PF03205"/>
    </source>
</evidence>
<dbReference type="SUPFAM" id="SSF52540">
    <property type="entry name" value="P-loop containing nucleoside triphosphate hydrolases"/>
    <property type="match status" value="1"/>
</dbReference>
<gene>
    <name evidence="2" type="primary">mobB</name>
    <name evidence="2" type="ORF">ENY07_02745</name>
</gene>
<evidence type="ECO:0000313" key="2">
    <source>
        <dbReference type="EMBL" id="HGC42129.1"/>
    </source>
</evidence>
<dbReference type="AlphaFoldDB" id="A0A8J4H813"/>
<dbReference type="CDD" id="cd03116">
    <property type="entry name" value="MobB"/>
    <property type="match status" value="1"/>
</dbReference>
<dbReference type="InterPro" id="IPR004435">
    <property type="entry name" value="MobB_dom"/>
</dbReference>
<sequence length="169" mass="18105">MKCLGLVGWSGSGKTTLLTALLPLLIARGLSVSTLKHAHHGFDLDQPGKDSFRHREAGAHEVLVASARRWALLHENADATPDFATLLARFSPVDLVLVEGFKQAPYPKIEVFRPSLGKPPLWPETPDIRAVASDAAGLDCPCPLLPLNAPGVIARWIVAELALDPVQAA</sequence>
<dbReference type="Gene3D" id="3.40.50.300">
    <property type="entry name" value="P-loop containing nucleotide triphosphate hydrolases"/>
    <property type="match status" value="1"/>
</dbReference>
<dbReference type="GO" id="GO:0005525">
    <property type="term" value="F:GTP binding"/>
    <property type="evidence" value="ECO:0007669"/>
    <property type="project" value="InterPro"/>
</dbReference>
<dbReference type="GO" id="GO:0006777">
    <property type="term" value="P:Mo-molybdopterin cofactor biosynthetic process"/>
    <property type="evidence" value="ECO:0007669"/>
    <property type="project" value="InterPro"/>
</dbReference>
<reference evidence="2" key="1">
    <citation type="journal article" date="2020" name="mSystems">
        <title>Genome- and Community-Level Interaction Insights into Carbon Utilization and Element Cycling Functions of Hydrothermarchaeota in Hydrothermal Sediment.</title>
        <authorList>
            <person name="Zhou Z."/>
            <person name="Liu Y."/>
            <person name="Xu W."/>
            <person name="Pan J."/>
            <person name="Luo Z.H."/>
            <person name="Li M."/>
        </authorList>
    </citation>
    <scope>NUCLEOTIDE SEQUENCE</scope>
    <source>
        <strain evidence="2">SpSt-997</strain>
    </source>
</reference>